<evidence type="ECO:0000256" key="1">
    <source>
        <dbReference type="SAM" id="MobiDB-lite"/>
    </source>
</evidence>
<reference evidence="2" key="1">
    <citation type="journal article" date="2018" name="Antonie Van Leeuwenhoek">
        <title>Proteinivorax hydrogeniformans sp. nov., an anaerobic, haloalkaliphilic bacterium fermenting proteinaceous compounds with high hydrogen production.</title>
        <authorList>
            <person name="Boltyanskaya Y."/>
            <person name="Detkova E."/>
            <person name="Pimenov N."/>
            <person name="Kevbrin V."/>
        </authorList>
    </citation>
    <scope>NUCLEOTIDE SEQUENCE</scope>
    <source>
        <strain evidence="2">Z-710</strain>
    </source>
</reference>
<feature type="compositionally biased region" description="Basic and acidic residues" evidence="1">
    <location>
        <begin position="71"/>
        <end position="108"/>
    </location>
</feature>
<sequence length="165" mass="19329">MEALIALIFIIVSVVIRTNSQVKKQQQQRQERKLKDLGIPMHRRHYTDHGEEYEESLREENRRRSTIRQENQQKEELSQAEALEYKQSRETKIEKQKEELKEKRRKVEQLQGGSKKRGLGAAIGDSIKEGEIGASNNVGNLFTERRQLVNGIIMSEVLKKPKHRR</sequence>
<name>A0AAU8HWS4_9FIRM</name>
<gene>
    <name evidence="2" type="ORF">PRVXH_001148</name>
</gene>
<proteinExistence type="predicted"/>
<dbReference type="EMBL" id="CP159485">
    <property type="protein sequence ID" value="XCI29804.1"/>
    <property type="molecule type" value="Genomic_DNA"/>
</dbReference>
<feature type="compositionally biased region" description="Basic and acidic residues" evidence="1">
    <location>
        <begin position="47"/>
        <end position="63"/>
    </location>
</feature>
<protein>
    <submittedName>
        <fullName evidence="2">Uncharacterized protein</fullName>
    </submittedName>
</protein>
<reference evidence="2" key="2">
    <citation type="submission" date="2024-06" db="EMBL/GenBank/DDBJ databases">
        <authorList>
            <person name="Petrova K.O."/>
            <person name="Toshchakov S.V."/>
            <person name="Boltjanskaja Y.V."/>
            <person name="Kevbrin V.V."/>
        </authorList>
    </citation>
    <scope>NUCLEOTIDE SEQUENCE</scope>
    <source>
        <strain evidence="2">Z-710</strain>
    </source>
</reference>
<organism evidence="2">
    <name type="scientific">Proteinivorax hydrogeniformans</name>
    <dbReference type="NCBI Taxonomy" id="1826727"/>
    <lineage>
        <taxon>Bacteria</taxon>
        <taxon>Bacillati</taxon>
        <taxon>Bacillota</taxon>
        <taxon>Clostridia</taxon>
        <taxon>Eubacteriales</taxon>
        <taxon>Proteinivoracaceae</taxon>
        <taxon>Proteinivorax</taxon>
    </lineage>
</organism>
<feature type="region of interest" description="Disordered" evidence="1">
    <location>
        <begin position="30"/>
        <end position="119"/>
    </location>
</feature>
<accession>A0AAU8HWS4</accession>
<dbReference type="AlphaFoldDB" id="A0AAU8HWS4"/>
<dbReference type="RefSeq" id="WP_353894351.1">
    <property type="nucleotide sequence ID" value="NZ_CP159485.1"/>
</dbReference>
<evidence type="ECO:0000313" key="2">
    <source>
        <dbReference type="EMBL" id="XCI29804.1"/>
    </source>
</evidence>